<reference evidence="1" key="1">
    <citation type="submission" date="2021-12" db="EMBL/GenBank/DDBJ databases">
        <authorList>
            <person name="Criscuolo A."/>
        </authorList>
    </citation>
    <scope>NUCLEOTIDE SEQUENCE</scope>
    <source>
        <strain evidence="1">CIP111894</strain>
    </source>
</reference>
<keyword evidence="2" id="KW-1185">Reference proteome</keyword>
<gene>
    <name evidence="1" type="ORF">PAECIP111894_05706</name>
</gene>
<dbReference type="Proteomes" id="UP000838749">
    <property type="component" value="Unassembled WGS sequence"/>
</dbReference>
<evidence type="ECO:0008006" key="3">
    <source>
        <dbReference type="Google" id="ProtNLM"/>
    </source>
</evidence>
<sequence length="427" mass="50017">MKKLLIISSDVIASKMAGPGIRYWNLAIELSEHFQITLAVPNYHTFDLYEELKSYPIKLISSESKILRKEATDVDSILIQGDCLWKNRFLRKVNASVIVDLYDPFVLEHLELNEDDFRGNLIYNNMMNILIDQLKFGDYFICASEKQKDFWLGALTSLKRINVKEYQKSKSFEHLIGVVPFGIPSIPPIKNKNVLKGVYPGIELDDKVILWGGGIWEWFDPITLIKAMQIVNQKQSNIKLFFMGINHPNTDIKRMKIVDETIKLSDHLNLTNNCVFFNDWVEYNDRHNYLLEADLGINIHKNHIETRYSFRTRILDYIWTKLPIISNSGDFFADEINTKSIGIIIEDINEINLAEKIMDYPGKTFYEANFDDLINDYQWSNNIRDIVDFLNKDFNPKKTFFDFGRYRQGSYIFLRVIDLIINKVFKK</sequence>
<name>A0ABN8FST5_9BACL</name>
<comment type="caution">
    <text evidence="1">The sequence shown here is derived from an EMBL/GenBank/DDBJ whole genome shotgun (WGS) entry which is preliminary data.</text>
</comment>
<evidence type="ECO:0000313" key="1">
    <source>
        <dbReference type="EMBL" id="CAH1059497.1"/>
    </source>
</evidence>
<dbReference type="EMBL" id="CAKMAB010000058">
    <property type="protein sequence ID" value="CAH1059497.1"/>
    <property type="molecule type" value="Genomic_DNA"/>
</dbReference>
<dbReference type="RefSeq" id="WP_234541470.1">
    <property type="nucleotide sequence ID" value="NZ_CAKMAB010000058.1"/>
</dbReference>
<protein>
    <recommendedName>
        <fullName evidence="3">Glycosyltransferase</fullName>
    </recommendedName>
</protein>
<organism evidence="1 2">
    <name type="scientific">Paenibacillus pseudetheri</name>
    <dbReference type="NCBI Taxonomy" id="2897682"/>
    <lineage>
        <taxon>Bacteria</taxon>
        <taxon>Bacillati</taxon>
        <taxon>Bacillota</taxon>
        <taxon>Bacilli</taxon>
        <taxon>Bacillales</taxon>
        <taxon>Paenibacillaceae</taxon>
        <taxon>Paenibacillus</taxon>
    </lineage>
</organism>
<dbReference type="Gene3D" id="3.40.50.2000">
    <property type="entry name" value="Glycogen Phosphorylase B"/>
    <property type="match status" value="1"/>
</dbReference>
<dbReference type="SUPFAM" id="SSF53756">
    <property type="entry name" value="UDP-Glycosyltransferase/glycogen phosphorylase"/>
    <property type="match status" value="1"/>
</dbReference>
<evidence type="ECO:0000313" key="2">
    <source>
        <dbReference type="Proteomes" id="UP000838749"/>
    </source>
</evidence>
<accession>A0ABN8FST5</accession>
<proteinExistence type="predicted"/>